<reference evidence="2 3" key="1">
    <citation type="submission" date="2022-01" db="EMBL/GenBank/DDBJ databases">
        <title>A high-quality chromosome-level genome assembly of rohu carp, Labeo rohita.</title>
        <authorList>
            <person name="Arick M.A. II"/>
            <person name="Hsu C.-Y."/>
            <person name="Magbanua Z."/>
            <person name="Pechanova O."/>
            <person name="Grover C."/>
            <person name="Miller E."/>
            <person name="Thrash A."/>
            <person name="Ezzel L."/>
            <person name="Alam S."/>
            <person name="Benzie J."/>
            <person name="Hamilton M."/>
            <person name="Karsi A."/>
            <person name="Lawrence M.L."/>
            <person name="Peterson D.G."/>
        </authorList>
    </citation>
    <scope>NUCLEOTIDE SEQUENCE [LARGE SCALE GENOMIC DNA]</scope>
    <source>
        <strain evidence="3">BAU-BD-2019</strain>
        <tissue evidence="2">Blood</tissue>
    </source>
</reference>
<evidence type="ECO:0000256" key="1">
    <source>
        <dbReference type="SAM" id="MobiDB-lite"/>
    </source>
</evidence>
<sequence>MDLASVNVVPRRGNTILEGINIFIFLEDYVEDIIGTCHRASCEDVCLMEEFRCGLDDDCRFILPCGDPCWTLQSYVNFALWTNGSSFTVGEADEDSNLVQPHLANVLQHDPEPNQPPPRLAEPEPEPEPKETEPSPMGATAQWIATEPEPSPSDQTCPLFHHPMKYLPAWISSIPPPSLPPSPSLCLPGFPTHPPPPSLPLLSPSLIPAASVLPPLSPGSPSTDPQLCGGLAAGVPVSIGIMAGGSLISTSSLLDSASALRPSGSTPALSSLVSTVARWPISSTGLPRPSGSALVGRHPAIASELHSSSSASVLCHSGSAADLRISALVSRALALRILGVPQDHQLSVFTSGSTFTSVGRPPGVVSPFSSTAPPSVGFAMGYHHGCGLDLIWLILLRVPSMSTLAPSDPRWTFLSLPWLLPPPSLPWTLLSSSRESVHTFFSTTRGRAFPEWGVMSHPYEEIDEESFMLLNDGTITNLIPRVRLFVKFLKYHEELVKKHGEGDCQFWGKKPKINGQRYSTSGPSHEETVLRDAPPPKTRTRLTTPLKHEETTPKTSLQTTTNFQPISNLGKPPFCNNVIKGNPLTQRQCKYSLQILVELHELCSNNDRPSAPITEQLRTPTEHAVLDTDEDGPDDNWDVLGPEVVINRVATFLGFLRSRPSVLSVIWFRKPNL</sequence>
<gene>
    <name evidence="2" type="ORF">H4Q32_027566</name>
</gene>
<proteinExistence type="predicted"/>
<feature type="compositionally biased region" description="Polar residues" evidence="1">
    <location>
        <begin position="553"/>
        <end position="562"/>
    </location>
</feature>
<organism evidence="2 3">
    <name type="scientific">Labeo rohita</name>
    <name type="common">Indian major carp</name>
    <name type="synonym">Cyprinus rohita</name>
    <dbReference type="NCBI Taxonomy" id="84645"/>
    <lineage>
        <taxon>Eukaryota</taxon>
        <taxon>Metazoa</taxon>
        <taxon>Chordata</taxon>
        <taxon>Craniata</taxon>
        <taxon>Vertebrata</taxon>
        <taxon>Euteleostomi</taxon>
        <taxon>Actinopterygii</taxon>
        <taxon>Neopterygii</taxon>
        <taxon>Teleostei</taxon>
        <taxon>Ostariophysi</taxon>
        <taxon>Cypriniformes</taxon>
        <taxon>Cyprinidae</taxon>
        <taxon>Labeoninae</taxon>
        <taxon>Labeonini</taxon>
        <taxon>Labeo</taxon>
    </lineage>
</organism>
<accession>A0ABQ8MGJ6</accession>
<evidence type="ECO:0000313" key="3">
    <source>
        <dbReference type="Proteomes" id="UP000830375"/>
    </source>
</evidence>
<feature type="region of interest" description="Disordered" evidence="1">
    <location>
        <begin position="107"/>
        <end position="138"/>
    </location>
</feature>
<name>A0ABQ8MGJ6_LABRO</name>
<dbReference type="EMBL" id="JACTAM010000009">
    <property type="protein sequence ID" value="KAI2660973.1"/>
    <property type="molecule type" value="Genomic_DNA"/>
</dbReference>
<dbReference type="Proteomes" id="UP000830375">
    <property type="component" value="Unassembled WGS sequence"/>
</dbReference>
<feature type="region of interest" description="Disordered" evidence="1">
    <location>
        <begin position="515"/>
        <end position="562"/>
    </location>
</feature>
<keyword evidence="3" id="KW-1185">Reference proteome</keyword>
<evidence type="ECO:0000313" key="2">
    <source>
        <dbReference type="EMBL" id="KAI2660973.1"/>
    </source>
</evidence>
<protein>
    <submittedName>
        <fullName evidence="2">Uncharacterized protein</fullName>
    </submittedName>
</protein>
<comment type="caution">
    <text evidence="2">The sequence shown here is derived from an EMBL/GenBank/DDBJ whole genome shotgun (WGS) entry which is preliminary data.</text>
</comment>